<comment type="caution">
    <text evidence="1">The sequence shown here is derived from an EMBL/GenBank/DDBJ whole genome shotgun (WGS) entry which is preliminary data.</text>
</comment>
<organism evidence="1 2">
    <name type="scientific">Thermosipho japonicus</name>
    <dbReference type="NCBI Taxonomy" id="90323"/>
    <lineage>
        <taxon>Bacteria</taxon>
        <taxon>Thermotogati</taxon>
        <taxon>Thermotogota</taxon>
        <taxon>Thermotogae</taxon>
        <taxon>Thermotogales</taxon>
        <taxon>Fervidobacteriaceae</taxon>
        <taxon>Thermosipho</taxon>
    </lineage>
</organism>
<dbReference type="AlphaFoldDB" id="A0A841GHB7"/>
<sequence>MENKAALITGGARNIGKSLTICFLNNGYKVL</sequence>
<dbReference type="InterPro" id="IPR036291">
    <property type="entry name" value="NAD(P)-bd_dom_sf"/>
</dbReference>
<gene>
    <name evidence="1" type="ORF">HNP65_001475</name>
</gene>
<proteinExistence type="predicted"/>
<dbReference type="SUPFAM" id="SSF51735">
    <property type="entry name" value="NAD(P)-binding Rossmann-fold domains"/>
    <property type="match status" value="1"/>
</dbReference>
<name>A0A841GHB7_9BACT</name>
<dbReference type="Gene3D" id="3.40.50.720">
    <property type="entry name" value="NAD(P)-binding Rossmann-like Domain"/>
    <property type="match status" value="1"/>
</dbReference>
<evidence type="ECO:0000313" key="1">
    <source>
        <dbReference type="EMBL" id="MBB6063012.1"/>
    </source>
</evidence>
<accession>A0A841GHB7</accession>
<evidence type="ECO:0000313" key="2">
    <source>
        <dbReference type="Proteomes" id="UP000555828"/>
    </source>
</evidence>
<dbReference type="Proteomes" id="UP000555828">
    <property type="component" value="Unassembled WGS sequence"/>
</dbReference>
<dbReference type="EMBL" id="JACHEX010000004">
    <property type="protein sequence ID" value="MBB6063012.1"/>
    <property type="molecule type" value="Genomic_DNA"/>
</dbReference>
<reference evidence="1 2" key="1">
    <citation type="submission" date="2020-08" db="EMBL/GenBank/DDBJ databases">
        <title>Genomic Encyclopedia of Type Strains, Phase IV (KMG-IV): sequencing the most valuable type-strain genomes for metagenomic binning, comparative biology and taxonomic classification.</title>
        <authorList>
            <person name="Goeker M."/>
        </authorList>
    </citation>
    <scope>NUCLEOTIDE SEQUENCE [LARGE SCALE GENOMIC DNA]</scope>
    <source>
        <strain evidence="1 2">DSM 13481</strain>
    </source>
</reference>
<keyword evidence="2" id="KW-1185">Reference proteome</keyword>
<protein>
    <submittedName>
        <fullName evidence="1">NAD(P)-dependent dehydrogenase (Short-subunit alcohol dehydrogenase family)</fullName>
    </submittedName>
</protein>